<dbReference type="SUPFAM" id="SSF50692">
    <property type="entry name" value="ADC-like"/>
    <property type="match status" value="1"/>
</dbReference>
<dbReference type="RefSeq" id="WP_283831286.1">
    <property type="nucleotide sequence ID" value="NZ_JASJEU010000007.1"/>
</dbReference>
<accession>A0ABT7DP67</accession>
<evidence type="ECO:0000256" key="2">
    <source>
        <dbReference type="ARBA" id="ARBA00022723"/>
    </source>
</evidence>
<keyword evidence="4" id="KW-0560">Oxidoreductase</keyword>
<evidence type="ECO:0000256" key="1">
    <source>
        <dbReference type="ARBA" id="ARBA00010312"/>
    </source>
</evidence>
<evidence type="ECO:0000259" key="7">
    <source>
        <dbReference type="Pfam" id="PF01568"/>
    </source>
</evidence>
<dbReference type="Pfam" id="PF01568">
    <property type="entry name" value="Molydop_binding"/>
    <property type="match status" value="1"/>
</dbReference>
<comment type="caution">
    <text evidence="8">The sequence shown here is derived from an EMBL/GenBank/DDBJ whole genome shotgun (WGS) entry which is preliminary data.</text>
</comment>
<feature type="region of interest" description="Disordered" evidence="5">
    <location>
        <begin position="34"/>
        <end position="54"/>
    </location>
</feature>
<evidence type="ECO:0000313" key="8">
    <source>
        <dbReference type="EMBL" id="MDJ1649940.1"/>
    </source>
</evidence>
<keyword evidence="9" id="KW-1185">Reference proteome</keyword>
<dbReference type="Gene3D" id="2.40.40.20">
    <property type="match status" value="1"/>
</dbReference>
<keyword evidence="2" id="KW-0479">Metal-binding</keyword>
<dbReference type="PROSITE" id="PS51318">
    <property type="entry name" value="TAT"/>
    <property type="match status" value="1"/>
</dbReference>
<reference evidence="8 9" key="1">
    <citation type="submission" date="2023-05" db="EMBL/GenBank/DDBJ databases">
        <title>Gordonibacter KGMB12511T sp. nov., isolated from faeces of healthy Korean.</title>
        <authorList>
            <person name="Kim H.S."/>
            <person name="Kim J.-S."/>
            <person name="Suh M.K."/>
            <person name="Eom M.K."/>
            <person name="Do H.E."/>
            <person name="Lee J.-S."/>
        </authorList>
    </citation>
    <scope>NUCLEOTIDE SEQUENCE [LARGE SCALE GENOMIC DNA]</scope>
    <source>
        <strain evidence="8 9">KGMB12511</strain>
    </source>
</reference>
<dbReference type="InterPro" id="IPR009010">
    <property type="entry name" value="Asp_de-COase-like_dom_sf"/>
</dbReference>
<organism evidence="8 9">
    <name type="scientific">Gordonibacter faecis</name>
    <dbReference type="NCBI Taxonomy" id="3047475"/>
    <lineage>
        <taxon>Bacteria</taxon>
        <taxon>Bacillati</taxon>
        <taxon>Actinomycetota</taxon>
        <taxon>Coriobacteriia</taxon>
        <taxon>Eggerthellales</taxon>
        <taxon>Eggerthellaceae</taxon>
        <taxon>Gordonibacter</taxon>
    </lineage>
</organism>
<feature type="domain" description="Molybdopterin oxidoreductase" evidence="6">
    <location>
        <begin position="122"/>
        <end position="589"/>
    </location>
</feature>
<dbReference type="InterPro" id="IPR006656">
    <property type="entry name" value="Mopterin_OxRdtase"/>
</dbReference>
<dbReference type="InterPro" id="IPR050612">
    <property type="entry name" value="Prok_Mopterin_Oxidored"/>
</dbReference>
<dbReference type="InterPro" id="IPR006657">
    <property type="entry name" value="MoPterin_dinucl-bd_dom"/>
</dbReference>
<evidence type="ECO:0000256" key="4">
    <source>
        <dbReference type="ARBA" id="ARBA00023002"/>
    </source>
</evidence>
<evidence type="ECO:0000259" key="6">
    <source>
        <dbReference type="Pfam" id="PF00384"/>
    </source>
</evidence>
<dbReference type="Gene3D" id="3.40.228.10">
    <property type="entry name" value="Dimethylsulfoxide Reductase, domain 2"/>
    <property type="match status" value="1"/>
</dbReference>
<dbReference type="Proteomes" id="UP001232750">
    <property type="component" value="Unassembled WGS sequence"/>
</dbReference>
<dbReference type="SUPFAM" id="SSF53706">
    <property type="entry name" value="Formate dehydrogenase/DMSO reductase, domains 1-3"/>
    <property type="match status" value="1"/>
</dbReference>
<sequence>MSNQTRGKGSITRRSFVGASAAAMATLALTGCQPETRLKKTEEEPKGAARDKELDPNVEGKWVTACCNNNCGGMCLNKVYVVDGVVVRQKTDDTTEDSMAAPQLRACPRGRSKKQHTFGVDRLKYPMKRKNWEPHTGGKKELRGVDEWVRISWDEALDIVADELKNTIDTHGNRAILYPGQVKGNITGVINALGGAVGSITSGSMGTAVYHSTVMGQPLMGIGEQNDRTDWVNADYLVLYGCNQAWASPGTYMYYFNEAKKAGVQFVFVGPEYNVTAAHFNAKWIQVRPGTDTAFLLAVAYQMFKSDEAQKGSVIDWDFLAKYTVGIDGNSMPADAKVNENFHDYVMGTYDGQPKTPEWASAISGTPPEDIVFYADMLKRDNAVTTLRSYAAFRTNDSDDANYLYMAVGLMGGHLGKPGHAIGEAYHNCAGSCMDTIFNLGASGAPAAPKNPITDIVNDPEQWSAILTGTFNSRGPWPTCPPENRKDIDTRLIVFTEASPMNTLLDTGSAIEAVRKVDFVFSTARSYTTQAQYSDVVLPVITEWEKVGDLRGGSVMTLKNREALIAATQVCEPLFEAKSDKQIAKELAAKVGLNADELFPLSDEQEFFNMLAGTTMKSPDTGEFVPFLTITDDDISSWGVEGKPQEGVISLSEFLDKGIYKVERKPGDVYTYYGYQDFIKDPTANPRETPSGKFEIYSQTKADSLNAAGYTKDGFVWKPYPTYKVPVNGYEASFADFANGVKGDYPYQVFNPHYLRRSHTQFDNLPYLRQAFANPVFISSVDAAEKGIVDGDTVRIWNGKAQSLRPASVTERLMPGVIALPHGPWVDVDKDGVDRAGAENLFTSPATSGFGVAGYNTNLVNFEKYQGDALEEDYLVPQRIPSIQE</sequence>
<dbReference type="PROSITE" id="PS51257">
    <property type="entry name" value="PROKAR_LIPOPROTEIN"/>
    <property type="match status" value="1"/>
</dbReference>
<dbReference type="Gene3D" id="2.20.25.90">
    <property type="entry name" value="ADC-like domains"/>
    <property type="match status" value="1"/>
</dbReference>
<feature type="domain" description="Molybdopterin dinucleotide-binding" evidence="7">
    <location>
        <begin position="749"/>
        <end position="848"/>
    </location>
</feature>
<protein>
    <submittedName>
        <fullName evidence="8">Molybdopterin-dependent oxidoreductase</fullName>
    </submittedName>
</protein>
<dbReference type="EMBL" id="JASJEU010000007">
    <property type="protein sequence ID" value="MDJ1649940.1"/>
    <property type="molecule type" value="Genomic_DNA"/>
</dbReference>
<dbReference type="PANTHER" id="PTHR43742">
    <property type="entry name" value="TRIMETHYLAMINE-N-OXIDE REDUCTASE"/>
    <property type="match status" value="1"/>
</dbReference>
<evidence type="ECO:0000256" key="5">
    <source>
        <dbReference type="SAM" id="MobiDB-lite"/>
    </source>
</evidence>
<keyword evidence="3" id="KW-0732">Signal</keyword>
<gene>
    <name evidence="8" type="ORF">QNJ86_03915</name>
</gene>
<evidence type="ECO:0000313" key="9">
    <source>
        <dbReference type="Proteomes" id="UP001232750"/>
    </source>
</evidence>
<name>A0ABT7DP67_9ACTN</name>
<dbReference type="Pfam" id="PF00384">
    <property type="entry name" value="Molybdopterin"/>
    <property type="match status" value="1"/>
</dbReference>
<feature type="compositionally biased region" description="Basic and acidic residues" evidence="5">
    <location>
        <begin position="36"/>
        <end position="54"/>
    </location>
</feature>
<evidence type="ECO:0000256" key="3">
    <source>
        <dbReference type="ARBA" id="ARBA00022729"/>
    </source>
</evidence>
<comment type="similarity">
    <text evidence="1">Belongs to the prokaryotic molybdopterin-containing oxidoreductase family.</text>
</comment>
<dbReference type="Gene3D" id="3.40.50.740">
    <property type="match status" value="2"/>
</dbReference>
<proteinExistence type="inferred from homology"/>
<dbReference type="InterPro" id="IPR006311">
    <property type="entry name" value="TAT_signal"/>
</dbReference>
<dbReference type="PANTHER" id="PTHR43742:SF3">
    <property type="entry name" value="DIMETHYL SULFOXIDE REDUCTASE DMSA"/>
    <property type="match status" value="1"/>
</dbReference>